<keyword evidence="3" id="KW-1185">Reference proteome</keyword>
<evidence type="ECO:0000313" key="3">
    <source>
        <dbReference type="Proteomes" id="UP000616779"/>
    </source>
</evidence>
<name>A0ABX1Y0Z0_9BACL</name>
<organism evidence="2 3">
    <name type="scientific">Paenibacillus phytorum</name>
    <dbReference type="NCBI Taxonomy" id="2654977"/>
    <lineage>
        <taxon>Bacteria</taxon>
        <taxon>Bacillati</taxon>
        <taxon>Bacillota</taxon>
        <taxon>Bacilli</taxon>
        <taxon>Bacillales</taxon>
        <taxon>Paenibacillaceae</taxon>
        <taxon>Paenibacillus</taxon>
    </lineage>
</organism>
<dbReference type="EMBL" id="WHOA01000166">
    <property type="protein sequence ID" value="NOU74517.1"/>
    <property type="molecule type" value="Genomic_DNA"/>
</dbReference>
<keyword evidence="1" id="KW-0732">Signal</keyword>
<proteinExistence type="predicted"/>
<evidence type="ECO:0000313" key="2">
    <source>
        <dbReference type="EMBL" id="NOU74517.1"/>
    </source>
</evidence>
<dbReference type="Proteomes" id="UP000616779">
    <property type="component" value="Unassembled WGS sequence"/>
</dbReference>
<comment type="caution">
    <text evidence="2">The sequence shown here is derived from an EMBL/GenBank/DDBJ whole genome shotgun (WGS) entry which is preliminary data.</text>
</comment>
<reference evidence="2 3" key="1">
    <citation type="submission" date="2019-10" db="EMBL/GenBank/DDBJ databases">
        <title>Description of Paenibacillus terrestris sp. nov.</title>
        <authorList>
            <person name="Carlier A."/>
            <person name="Qi S."/>
        </authorList>
    </citation>
    <scope>NUCLEOTIDE SEQUENCE [LARGE SCALE GENOMIC DNA]</scope>
    <source>
        <strain evidence="2 3">LMG 31458</strain>
    </source>
</reference>
<feature type="signal peptide" evidence="1">
    <location>
        <begin position="1"/>
        <end position="22"/>
    </location>
</feature>
<sequence>MKKTLVILVTLLLILTTSTSYASEEQSKREDVLEDALIDLLQPQMYQAVQWFGVKRIQGKNKRI</sequence>
<dbReference type="RefSeq" id="WP_171645922.1">
    <property type="nucleotide sequence ID" value="NZ_WHOA01000166.1"/>
</dbReference>
<feature type="chain" id="PRO_5046050378" evidence="1">
    <location>
        <begin position="23"/>
        <end position="64"/>
    </location>
</feature>
<gene>
    <name evidence="2" type="ORF">GC098_24485</name>
</gene>
<accession>A0ABX1Y0Z0</accession>
<evidence type="ECO:0000256" key="1">
    <source>
        <dbReference type="SAM" id="SignalP"/>
    </source>
</evidence>
<protein>
    <submittedName>
        <fullName evidence="2">Uncharacterized protein</fullName>
    </submittedName>
</protein>